<feature type="transmembrane region" description="Helical" evidence="1">
    <location>
        <begin position="166"/>
        <end position="187"/>
    </location>
</feature>
<name>A0A1I3MZQ8_9SPIR</name>
<evidence type="ECO:0000256" key="1">
    <source>
        <dbReference type="SAM" id="Phobius"/>
    </source>
</evidence>
<accession>A0A1I3MZQ8</accession>
<evidence type="ECO:0000313" key="3">
    <source>
        <dbReference type="Proteomes" id="UP000182737"/>
    </source>
</evidence>
<proteinExistence type="predicted"/>
<organism evidence="2 3">
    <name type="scientific">Treponema bryantii</name>
    <dbReference type="NCBI Taxonomy" id="163"/>
    <lineage>
        <taxon>Bacteria</taxon>
        <taxon>Pseudomonadati</taxon>
        <taxon>Spirochaetota</taxon>
        <taxon>Spirochaetia</taxon>
        <taxon>Spirochaetales</taxon>
        <taxon>Treponemataceae</taxon>
        <taxon>Treponema</taxon>
    </lineage>
</organism>
<feature type="transmembrane region" description="Helical" evidence="1">
    <location>
        <begin position="132"/>
        <end position="154"/>
    </location>
</feature>
<feature type="transmembrane region" description="Helical" evidence="1">
    <location>
        <begin position="102"/>
        <end position="126"/>
    </location>
</feature>
<keyword evidence="1" id="KW-0812">Transmembrane</keyword>
<feature type="transmembrane region" description="Helical" evidence="1">
    <location>
        <begin position="193"/>
        <end position="211"/>
    </location>
</feature>
<dbReference type="OrthoDB" id="1644899at2"/>
<dbReference type="Proteomes" id="UP000182737">
    <property type="component" value="Unassembled WGS sequence"/>
</dbReference>
<feature type="transmembrane region" description="Helical" evidence="1">
    <location>
        <begin position="38"/>
        <end position="59"/>
    </location>
</feature>
<gene>
    <name evidence="2" type="ORF">SAMN04487775_11171</name>
</gene>
<protein>
    <submittedName>
        <fullName evidence="2">Uncharacterized protein</fullName>
    </submittedName>
</protein>
<evidence type="ECO:0000313" key="2">
    <source>
        <dbReference type="EMBL" id="SFJ02469.1"/>
    </source>
</evidence>
<feature type="transmembrane region" description="Helical" evidence="1">
    <location>
        <begin position="6"/>
        <end position="26"/>
    </location>
</feature>
<dbReference type="EMBL" id="FORI01000011">
    <property type="protein sequence ID" value="SFJ02469.1"/>
    <property type="molecule type" value="Genomic_DNA"/>
</dbReference>
<dbReference type="RefSeq" id="WP_074933323.1">
    <property type="nucleotide sequence ID" value="NZ_FORI01000011.1"/>
</dbReference>
<keyword evidence="1" id="KW-0472">Membrane</keyword>
<reference evidence="3" key="1">
    <citation type="submission" date="2016-10" db="EMBL/GenBank/DDBJ databases">
        <authorList>
            <person name="Varghese N."/>
            <person name="Submissions S."/>
        </authorList>
    </citation>
    <scope>NUCLEOTIDE SEQUENCE [LARGE SCALE GENOMIC DNA]</scope>
    <source>
        <strain evidence="3">XBD1002</strain>
    </source>
</reference>
<sequence>MKYGESTFDIIYLLFAIISGIVILANRRDSIGKLMGSAALILGCGDAFHLVPRVFNYFIESDFTAWLGFGKLVTSITMTFFYMLIFFLHTKLFNWEEGKKKSMAICLWLLTACRIFICFLPGNHWLTGEGSVLWGCLRNIPFIAIGILIVIIYFKTRRENPLFKRMWLYVSLSFLFYIPVAVFASLLPLLGMLMLPKTVCYMLILGIFLKAKKL</sequence>
<dbReference type="AlphaFoldDB" id="A0A1I3MZQ8"/>
<feature type="transmembrane region" description="Helical" evidence="1">
    <location>
        <begin position="65"/>
        <end position="90"/>
    </location>
</feature>
<keyword evidence="3" id="KW-1185">Reference proteome</keyword>
<keyword evidence="1" id="KW-1133">Transmembrane helix</keyword>